<dbReference type="Gene3D" id="3.30.70.360">
    <property type="match status" value="1"/>
</dbReference>
<keyword evidence="4" id="KW-1185">Reference proteome</keyword>
<dbReference type="Pfam" id="PF07687">
    <property type="entry name" value="M20_dimer"/>
    <property type="match status" value="1"/>
</dbReference>
<dbReference type="PANTHER" id="PTHR30575:SF0">
    <property type="entry name" value="XAA-ARG DIPEPTIDASE"/>
    <property type="match status" value="1"/>
</dbReference>
<dbReference type="CDD" id="cd05672">
    <property type="entry name" value="M20_ACY1L2-like"/>
    <property type="match status" value="1"/>
</dbReference>
<protein>
    <recommendedName>
        <fullName evidence="1">Peptidase M20 domain-containing protein 2</fullName>
    </recommendedName>
</protein>
<dbReference type="AlphaFoldDB" id="A0A087T754"/>
<proteinExistence type="inferred from homology"/>
<feature type="non-terminal residue" evidence="3">
    <location>
        <position position="402"/>
    </location>
</feature>
<evidence type="ECO:0000313" key="4">
    <source>
        <dbReference type="Proteomes" id="UP000054359"/>
    </source>
</evidence>
<dbReference type="NCBIfam" id="TIGR01891">
    <property type="entry name" value="amidohydrolases"/>
    <property type="match status" value="1"/>
</dbReference>
<dbReference type="Proteomes" id="UP000054359">
    <property type="component" value="Unassembled WGS sequence"/>
</dbReference>
<dbReference type="InterPro" id="IPR036264">
    <property type="entry name" value="Bact_exopeptidase_dim_dom"/>
</dbReference>
<dbReference type="OrthoDB" id="6119954at2759"/>
<name>A0A087T754_STEMI</name>
<dbReference type="InterPro" id="IPR052030">
    <property type="entry name" value="Peptidase_M20/M20A_hydrolases"/>
</dbReference>
<dbReference type="Pfam" id="PF01546">
    <property type="entry name" value="Peptidase_M20"/>
    <property type="match status" value="1"/>
</dbReference>
<sequence>MSEQDFAIVCSKIDEEKEFLNSVSQDIWKMPELLFKEFHAHAILTSALERYGFKVQKHYFMPTAFRAEYSSASDGGPTVAILLEYDALPEIGHACGHNLIAEAGLAASVAVKAAMEADLRLAGKLIVLGTPAEEGGGGKIRLIELGAFKGVDIALMAHPARMNAAAPPFLSIVRGTVEYKGKEAHASASPWKGRNALDAAVACYQNIALLRQHIKPSCKIHSVITKGGIIPNIIPAESCLKMFIRAPNKVELRELRTRVEACITSAATATGCEVTYSFADQDSYENLITNKVLGNLYQTYAERLGADFIKDVSEIPSSGSTDMGNVSHIIPSIHPLFSICPEATNHTREFTKASGAPEAQEPTLITAKAMAMTALTILRSQETLDEVKKEFSSDIQNSLQYQ</sequence>
<evidence type="ECO:0000259" key="2">
    <source>
        <dbReference type="Pfam" id="PF07687"/>
    </source>
</evidence>
<comment type="similarity">
    <text evidence="1">Belongs to the peptidase M20A family.</text>
</comment>
<dbReference type="InterPro" id="IPR011650">
    <property type="entry name" value="Peptidase_M20_dimer"/>
</dbReference>
<dbReference type="InterPro" id="IPR017439">
    <property type="entry name" value="Amidohydrolase"/>
</dbReference>
<accession>A0A087T754</accession>
<dbReference type="OMA" id="GPWEGIN"/>
<organism evidence="3 4">
    <name type="scientific">Stegodyphus mimosarum</name>
    <name type="common">African social velvet spider</name>
    <dbReference type="NCBI Taxonomy" id="407821"/>
    <lineage>
        <taxon>Eukaryota</taxon>
        <taxon>Metazoa</taxon>
        <taxon>Ecdysozoa</taxon>
        <taxon>Arthropoda</taxon>
        <taxon>Chelicerata</taxon>
        <taxon>Arachnida</taxon>
        <taxon>Araneae</taxon>
        <taxon>Araneomorphae</taxon>
        <taxon>Entelegynae</taxon>
        <taxon>Eresoidea</taxon>
        <taxon>Eresidae</taxon>
        <taxon>Stegodyphus</taxon>
    </lineage>
</organism>
<evidence type="ECO:0000313" key="3">
    <source>
        <dbReference type="EMBL" id="KFM60943.1"/>
    </source>
</evidence>
<dbReference type="Gene3D" id="3.40.630.10">
    <property type="entry name" value="Zn peptidases"/>
    <property type="match status" value="1"/>
</dbReference>
<feature type="domain" description="Peptidase M20 dimerisation" evidence="2">
    <location>
        <begin position="172"/>
        <end position="266"/>
    </location>
</feature>
<dbReference type="FunFam" id="3.30.70.360:FF:000004">
    <property type="entry name" value="Peptidase M20 domain-containing protein 2"/>
    <property type="match status" value="1"/>
</dbReference>
<dbReference type="SUPFAM" id="SSF55031">
    <property type="entry name" value="Bacterial exopeptidase dimerisation domain"/>
    <property type="match status" value="1"/>
</dbReference>
<dbReference type="InterPro" id="IPR017144">
    <property type="entry name" value="Xaa-Arg_dipeptidase"/>
</dbReference>
<dbReference type="SUPFAM" id="SSF53187">
    <property type="entry name" value="Zn-dependent exopeptidases"/>
    <property type="match status" value="1"/>
</dbReference>
<dbReference type="STRING" id="407821.A0A087T754"/>
<dbReference type="EMBL" id="KK113747">
    <property type="protein sequence ID" value="KFM60943.1"/>
    <property type="molecule type" value="Genomic_DNA"/>
</dbReference>
<evidence type="ECO:0000256" key="1">
    <source>
        <dbReference type="PIRNR" id="PIRNR037226"/>
    </source>
</evidence>
<dbReference type="PIRSF" id="PIRSF037226">
    <property type="entry name" value="Amidohydrolase_ACY1L2_prd"/>
    <property type="match status" value="1"/>
</dbReference>
<gene>
    <name evidence="3" type="ORF">X975_09289</name>
</gene>
<reference evidence="3 4" key="1">
    <citation type="submission" date="2013-11" db="EMBL/GenBank/DDBJ databases">
        <title>Genome sequencing of Stegodyphus mimosarum.</title>
        <authorList>
            <person name="Bechsgaard J."/>
        </authorList>
    </citation>
    <scope>NUCLEOTIDE SEQUENCE [LARGE SCALE GENOMIC DNA]</scope>
</reference>
<dbReference type="GO" id="GO:0016805">
    <property type="term" value="F:dipeptidase activity"/>
    <property type="evidence" value="ECO:0007669"/>
    <property type="project" value="InterPro"/>
</dbReference>
<dbReference type="InterPro" id="IPR002933">
    <property type="entry name" value="Peptidase_M20"/>
</dbReference>
<dbReference type="PANTHER" id="PTHR30575">
    <property type="entry name" value="PEPTIDASE M20"/>
    <property type="match status" value="1"/>
</dbReference>